<accession>M0BL43</accession>
<name>M0BL43_9EURY</name>
<keyword evidence="1" id="KW-0812">Transmembrane</keyword>
<feature type="transmembrane region" description="Helical" evidence="1">
    <location>
        <begin position="20"/>
        <end position="41"/>
    </location>
</feature>
<sequence>MITWRGREGDGVNARRSLSLGLAAACFLWAIAVIGFVLGTYTPLPSVADLEPIVTAGAVVAILVGIGVGLRDGYRSIVD</sequence>
<evidence type="ECO:0000313" key="3">
    <source>
        <dbReference type="Proteomes" id="UP000011560"/>
    </source>
</evidence>
<evidence type="ECO:0000313" key="2">
    <source>
        <dbReference type="EMBL" id="ELZ11570.1"/>
    </source>
</evidence>
<keyword evidence="3" id="KW-1185">Reference proteome</keyword>
<gene>
    <name evidence="2" type="ORF">C479_06891</name>
</gene>
<comment type="caution">
    <text evidence="2">The sequence shown here is derived from an EMBL/GenBank/DDBJ whole genome shotgun (WGS) entry which is preliminary data.</text>
</comment>
<keyword evidence="1" id="KW-1133">Transmembrane helix</keyword>
<dbReference type="AlphaFoldDB" id="M0BL43"/>
<feature type="transmembrane region" description="Helical" evidence="1">
    <location>
        <begin position="53"/>
        <end position="70"/>
    </location>
</feature>
<organism evidence="2 3">
    <name type="scientific">Halovivax asiaticus JCM 14624</name>
    <dbReference type="NCBI Taxonomy" id="1227490"/>
    <lineage>
        <taxon>Archaea</taxon>
        <taxon>Methanobacteriati</taxon>
        <taxon>Methanobacteriota</taxon>
        <taxon>Stenosarchaea group</taxon>
        <taxon>Halobacteria</taxon>
        <taxon>Halobacteriales</taxon>
        <taxon>Natrialbaceae</taxon>
        <taxon>Halovivax</taxon>
    </lineage>
</organism>
<keyword evidence="1" id="KW-0472">Membrane</keyword>
<reference evidence="2 3" key="1">
    <citation type="journal article" date="2014" name="PLoS Genet.">
        <title>Phylogenetically driven sequencing of extremely halophilic archaea reveals strategies for static and dynamic osmo-response.</title>
        <authorList>
            <person name="Becker E.A."/>
            <person name="Seitzer P.M."/>
            <person name="Tritt A."/>
            <person name="Larsen D."/>
            <person name="Krusor M."/>
            <person name="Yao A.I."/>
            <person name="Wu D."/>
            <person name="Madern D."/>
            <person name="Eisen J.A."/>
            <person name="Darling A.E."/>
            <person name="Facciotti M.T."/>
        </authorList>
    </citation>
    <scope>NUCLEOTIDE SEQUENCE [LARGE SCALE GENOMIC DNA]</scope>
    <source>
        <strain evidence="2 3">JCM 14624</strain>
    </source>
</reference>
<dbReference type="OrthoDB" id="378783at2157"/>
<evidence type="ECO:0000256" key="1">
    <source>
        <dbReference type="SAM" id="Phobius"/>
    </source>
</evidence>
<protein>
    <submittedName>
        <fullName evidence="2">Uncharacterized protein</fullName>
    </submittedName>
</protein>
<dbReference type="Proteomes" id="UP000011560">
    <property type="component" value="Unassembled WGS sequence"/>
</dbReference>
<dbReference type="EMBL" id="AOIQ01000012">
    <property type="protein sequence ID" value="ELZ11570.1"/>
    <property type="molecule type" value="Genomic_DNA"/>
</dbReference>
<proteinExistence type="predicted"/>